<proteinExistence type="predicted"/>
<comment type="caution">
    <text evidence="1">The sequence shown here is derived from an EMBL/GenBank/DDBJ whole genome shotgun (WGS) entry which is preliminary data.</text>
</comment>
<name>A0ABR4LKE8_9EURO</name>
<protein>
    <recommendedName>
        <fullName evidence="3">Actin</fullName>
    </recommendedName>
</protein>
<accession>A0ABR4LKE8</accession>
<dbReference type="EMBL" id="JBFXLQ010000035">
    <property type="protein sequence ID" value="KAL2865029.1"/>
    <property type="molecule type" value="Genomic_DNA"/>
</dbReference>
<dbReference type="RefSeq" id="XP_070884008.1">
    <property type="nucleotide sequence ID" value="XM_071029706.1"/>
</dbReference>
<evidence type="ECO:0000313" key="2">
    <source>
        <dbReference type="Proteomes" id="UP001610432"/>
    </source>
</evidence>
<sequence>MRMHVRTLSLPLPKTLHFDTRLPSPRTGPSSFYVLVSSISCMSAPFTSFLKLSRAL</sequence>
<evidence type="ECO:0000313" key="1">
    <source>
        <dbReference type="EMBL" id="KAL2865029.1"/>
    </source>
</evidence>
<organism evidence="1 2">
    <name type="scientific">Aspergillus lucknowensis</name>
    <dbReference type="NCBI Taxonomy" id="176173"/>
    <lineage>
        <taxon>Eukaryota</taxon>
        <taxon>Fungi</taxon>
        <taxon>Dikarya</taxon>
        <taxon>Ascomycota</taxon>
        <taxon>Pezizomycotina</taxon>
        <taxon>Eurotiomycetes</taxon>
        <taxon>Eurotiomycetidae</taxon>
        <taxon>Eurotiales</taxon>
        <taxon>Aspergillaceae</taxon>
        <taxon>Aspergillus</taxon>
        <taxon>Aspergillus subgen. Nidulantes</taxon>
    </lineage>
</organism>
<dbReference type="Proteomes" id="UP001610432">
    <property type="component" value="Unassembled WGS sequence"/>
</dbReference>
<reference evidence="1 2" key="1">
    <citation type="submission" date="2024-07" db="EMBL/GenBank/DDBJ databases">
        <title>Section-level genome sequencing and comparative genomics of Aspergillus sections Usti and Cavernicolus.</title>
        <authorList>
            <consortium name="Lawrence Berkeley National Laboratory"/>
            <person name="Nybo J.L."/>
            <person name="Vesth T.C."/>
            <person name="Theobald S."/>
            <person name="Frisvad J.C."/>
            <person name="Larsen T.O."/>
            <person name="Kjaerboelling I."/>
            <person name="Rothschild-Mancinelli K."/>
            <person name="Lyhne E.K."/>
            <person name="Kogle M.E."/>
            <person name="Barry K."/>
            <person name="Clum A."/>
            <person name="Na H."/>
            <person name="Ledsgaard L."/>
            <person name="Lin J."/>
            <person name="Lipzen A."/>
            <person name="Kuo A."/>
            <person name="Riley R."/>
            <person name="Mondo S."/>
            <person name="Labutti K."/>
            <person name="Haridas S."/>
            <person name="Pangalinan J."/>
            <person name="Salamov A.A."/>
            <person name="Simmons B.A."/>
            <person name="Magnuson J.K."/>
            <person name="Chen J."/>
            <person name="Drula E."/>
            <person name="Henrissat B."/>
            <person name="Wiebenga A."/>
            <person name="Lubbers R.J."/>
            <person name="Gomes A.C."/>
            <person name="Macurrencykelacurrency M.R."/>
            <person name="Stajich J."/>
            <person name="Grigoriev I.V."/>
            <person name="Mortensen U.H."/>
            <person name="De Vries R.P."/>
            <person name="Baker S.E."/>
            <person name="Andersen M.R."/>
        </authorList>
    </citation>
    <scope>NUCLEOTIDE SEQUENCE [LARGE SCALE GENOMIC DNA]</scope>
    <source>
        <strain evidence="1 2">CBS 449.75</strain>
    </source>
</reference>
<evidence type="ECO:0008006" key="3">
    <source>
        <dbReference type="Google" id="ProtNLM"/>
    </source>
</evidence>
<dbReference type="GeneID" id="98144778"/>
<gene>
    <name evidence="1" type="ORF">BJX67DRAFT_359705</name>
</gene>
<keyword evidence="2" id="KW-1185">Reference proteome</keyword>